<proteinExistence type="predicted"/>
<keyword evidence="2" id="KW-0812">Transmembrane</keyword>
<evidence type="ECO:0000313" key="3">
    <source>
        <dbReference type="EMBL" id="KKM74787.1"/>
    </source>
</evidence>
<feature type="transmembrane region" description="Helical" evidence="2">
    <location>
        <begin position="50"/>
        <end position="72"/>
    </location>
</feature>
<evidence type="ECO:0000256" key="1">
    <source>
        <dbReference type="SAM" id="MobiDB-lite"/>
    </source>
</evidence>
<feature type="compositionally biased region" description="Basic residues" evidence="1">
    <location>
        <begin position="154"/>
        <end position="169"/>
    </location>
</feature>
<keyword evidence="2" id="KW-1133">Transmembrane helix</keyword>
<protein>
    <submittedName>
        <fullName evidence="3">Uncharacterized protein</fullName>
    </submittedName>
</protein>
<organism evidence="3">
    <name type="scientific">marine sediment metagenome</name>
    <dbReference type="NCBI Taxonomy" id="412755"/>
    <lineage>
        <taxon>unclassified sequences</taxon>
        <taxon>metagenomes</taxon>
        <taxon>ecological metagenomes</taxon>
    </lineage>
</organism>
<dbReference type="AlphaFoldDB" id="A0A0F9MZX4"/>
<feature type="region of interest" description="Disordered" evidence="1">
    <location>
        <begin position="149"/>
        <end position="169"/>
    </location>
</feature>
<evidence type="ECO:0000256" key="2">
    <source>
        <dbReference type="SAM" id="Phobius"/>
    </source>
</evidence>
<sequence length="169" mass="18460">IIGARKRGEISNAMVAYKVLMSLLLPAMLMGLINRGFAPPEEPKEVVQDIAAYTVAPIFFFGNMASGVIQGYGVRLPVGMGMFEEMGKAAISPATAPRRLSGAAAQALGLPWSQPRRTIGGIIALGDGETTDARRLIWSEYALRKEQEKVTKTLSRRGRRGRSRMRRGR</sequence>
<accession>A0A0F9MZX4</accession>
<name>A0A0F9MZX4_9ZZZZ</name>
<reference evidence="3" key="1">
    <citation type="journal article" date="2015" name="Nature">
        <title>Complex archaea that bridge the gap between prokaryotes and eukaryotes.</title>
        <authorList>
            <person name="Spang A."/>
            <person name="Saw J.H."/>
            <person name="Jorgensen S.L."/>
            <person name="Zaremba-Niedzwiedzka K."/>
            <person name="Martijn J."/>
            <person name="Lind A.E."/>
            <person name="van Eijk R."/>
            <person name="Schleper C."/>
            <person name="Guy L."/>
            <person name="Ettema T.J."/>
        </authorList>
    </citation>
    <scope>NUCLEOTIDE SEQUENCE</scope>
</reference>
<feature type="transmembrane region" description="Helical" evidence="2">
    <location>
        <begin position="15"/>
        <end position="38"/>
    </location>
</feature>
<gene>
    <name evidence="3" type="ORF">LCGC14_1396940</name>
</gene>
<dbReference type="EMBL" id="LAZR01009082">
    <property type="protein sequence ID" value="KKM74787.1"/>
    <property type="molecule type" value="Genomic_DNA"/>
</dbReference>
<feature type="non-terminal residue" evidence="3">
    <location>
        <position position="1"/>
    </location>
</feature>
<keyword evidence="2" id="KW-0472">Membrane</keyword>
<comment type="caution">
    <text evidence="3">The sequence shown here is derived from an EMBL/GenBank/DDBJ whole genome shotgun (WGS) entry which is preliminary data.</text>
</comment>